<name>A0A0T9M4H2_YERIN</name>
<dbReference type="STRING" id="631.CH53_4043"/>
<organism evidence="1 3">
    <name type="scientific">Yersinia intermedia</name>
    <dbReference type="NCBI Taxonomy" id="631"/>
    <lineage>
        <taxon>Bacteria</taxon>
        <taxon>Pseudomonadati</taxon>
        <taxon>Pseudomonadota</taxon>
        <taxon>Gammaproteobacteria</taxon>
        <taxon>Enterobacterales</taxon>
        <taxon>Yersiniaceae</taxon>
        <taxon>Yersinia</taxon>
    </lineage>
</organism>
<dbReference type="PANTHER" id="PTHR38008">
    <property type="entry name" value="HEMOLYSIN-RELATED"/>
    <property type="match status" value="1"/>
</dbReference>
<reference evidence="1 3" key="1">
    <citation type="submission" date="2015-03" db="EMBL/GenBank/DDBJ databases">
        <authorList>
            <person name="Murphy D."/>
        </authorList>
    </citation>
    <scope>NUCLEOTIDE SEQUENCE [LARGE SCALE GENOMIC DNA]</scope>
    <source>
        <strain evidence="1 3">BR165/97</strain>
    </source>
</reference>
<protein>
    <submittedName>
        <fullName evidence="2">DUF333 domain-containing protein</fullName>
    </submittedName>
    <submittedName>
        <fullName evidence="1">Putative lipoprotein</fullName>
    </submittedName>
</protein>
<gene>
    <name evidence="2" type="ORF">CBW57_07745</name>
    <name evidence="1" type="ORF">ERS008530_01606</name>
</gene>
<dbReference type="EMBL" id="CPZJ01000005">
    <property type="protein sequence ID" value="CNF59071.1"/>
    <property type="molecule type" value="Genomic_DNA"/>
</dbReference>
<dbReference type="PROSITE" id="PS51257">
    <property type="entry name" value="PROKAR_LIPOPROTEIN"/>
    <property type="match status" value="1"/>
</dbReference>
<sequence>MKVLSIFVGGAVLFLAACSSNDPTATALNNADAYEPVQQATSASVHHNLNMANPAAVNCANAGGVLTIAKQLNGGSVGMCQLPDGKRCEEWALMRGACPAR</sequence>
<proteinExistence type="predicted"/>
<dbReference type="AlphaFoldDB" id="A0A0T9M4H2"/>
<keyword evidence="1" id="KW-0449">Lipoprotein</keyword>
<dbReference type="OrthoDB" id="7065744at2"/>
<dbReference type="Proteomes" id="UP000038750">
    <property type="component" value="Unassembled WGS sequence"/>
</dbReference>
<dbReference type="InterPro" id="IPR005590">
    <property type="entry name" value="DUF333"/>
</dbReference>
<accession>A0A0T9M4H2</accession>
<dbReference type="eggNOG" id="COG3042">
    <property type="taxonomic scope" value="Bacteria"/>
</dbReference>
<dbReference type="PANTHER" id="PTHR38008:SF1">
    <property type="entry name" value="DUF333 DOMAIN-CONTAINING PROTEIN"/>
    <property type="match status" value="1"/>
</dbReference>
<reference evidence="2 4" key="2">
    <citation type="submission" date="2017-05" db="EMBL/GenBank/DDBJ databases">
        <title>Whole genome sequencing of Yersinia kristensenii.</title>
        <authorList>
            <person name="Campioni F."/>
        </authorList>
    </citation>
    <scope>NUCLEOTIDE SEQUENCE [LARGE SCALE GENOMIC DNA]</scope>
    <source>
        <strain evidence="2 4">CFSAN060536</strain>
    </source>
</reference>
<dbReference type="KEGG" id="yin:CH53_4043"/>
<evidence type="ECO:0000313" key="2">
    <source>
        <dbReference type="EMBL" id="OVZ87482.1"/>
    </source>
</evidence>
<dbReference type="EMBL" id="NHOI01000010">
    <property type="protein sequence ID" value="OVZ87482.1"/>
    <property type="molecule type" value="Genomic_DNA"/>
</dbReference>
<dbReference type="RefSeq" id="WP_042569798.1">
    <property type="nucleotide sequence ID" value="NZ_CABHXJ010000013.1"/>
</dbReference>
<evidence type="ECO:0000313" key="4">
    <source>
        <dbReference type="Proteomes" id="UP000196440"/>
    </source>
</evidence>
<dbReference type="Pfam" id="PF03891">
    <property type="entry name" value="DUF333"/>
    <property type="match status" value="1"/>
</dbReference>
<evidence type="ECO:0000313" key="1">
    <source>
        <dbReference type="EMBL" id="CNF59071.1"/>
    </source>
</evidence>
<evidence type="ECO:0000313" key="3">
    <source>
        <dbReference type="Proteomes" id="UP000038750"/>
    </source>
</evidence>
<dbReference type="Proteomes" id="UP000196440">
    <property type="component" value="Unassembled WGS sequence"/>
</dbReference>